<gene>
    <name evidence="2" type="ORF">ACFPZF_16530</name>
</gene>
<dbReference type="EMBL" id="JBHSOC010000025">
    <property type="protein sequence ID" value="MFC5642958.1"/>
    <property type="molecule type" value="Genomic_DNA"/>
</dbReference>
<feature type="transmembrane region" description="Helical" evidence="1">
    <location>
        <begin position="210"/>
        <end position="232"/>
    </location>
</feature>
<proteinExistence type="predicted"/>
<keyword evidence="1" id="KW-0472">Membrane</keyword>
<accession>A0ABW0VAS7</accession>
<comment type="caution">
    <text evidence="2">The sequence shown here is derived from an EMBL/GenBank/DDBJ whole genome shotgun (WGS) entry which is preliminary data.</text>
</comment>
<protein>
    <submittedName>
        <fullName evidence="2">VC0807 family protein</fullName>
    </submittedName>
</protein>
<keyword evidence="3" id="KW-1185">Reference proteome</keyword>
<keyword evidence="1" id="KW-0812">Transmembrane</keyword>
<evidence type="ECO:0000313" key="3">
    <source>
        <dbReference type="Proteomes" id="UP001596066"/>
    </source>
</evidence>
<evidence type="ECO:0000256" key="1">
    <source>
        <dbReference type="SAM" id="Phobius"/>
    </source>
</evidence>
<feature type="transmembrane region" description="Helical" evidence="1">
    <location>
        <begin position="184"/>
        <end position="204"/>
    </location>
</feature>
<feature type="transmembrane region" description="Helical" evidence="1">
    <location>
        <begin position="125"/>
        <end position="142"/>
    </location>
</feature>
<sequence>MALITTGAITTGAITTEPEAGIGQSAGSTAARTAARQGAAAALRPLAIDVAVPIGAYYVAHGVLGLGVVAALAVGSAVPMVRTVVGLMRERSVNGLALLMLVVNVVGIALSGFTGDARLAIAKDAVVSSVIGGAILVSALAGRPMMSRGMRPFVVRGDAARSAAWDRLSAGDVSFRRNERAFSLVWGGMLLAECAAKVVGAYTLPVDTMVWLGTVFLVAAIVLATVVANPFAARLGQRISTETAA</sequence>
<dbReference type="NCBIfam" id="NF041646">
    <property type="entry name" value="VC0807_fam"/>
    <property type="match status" value="1"/>
</dbReference>
<evidence type="ECO:0000313" key="2">
    <source>
        <dbReference type="EMBL" id="MFC5642958.1"/>
    </source>
</evidence>
<name>A0ABW0VAS7_9ACTN</name>
<reference evidence="3" key="1">
    <citation type="journal article" date="2019" name="Int. J. Syst. Evol. Microbiol.">
        <title>The Global Catalogue of Microorganisms (GCM) 10K type strain sequencing project: providing services to taxonomists for standard genome sequencing and annotation.</title>
        <authorList>
            <consortium name="The Broad Institute Genomics Platform"/>
            <consortium name="The Broad Institute Genome Sequencing Center for Infectious Disease"/>
            <person name="Wu L."/>
            <person name="Ma J."/>
        </authorList>
    </citation>
    <scope>NUCLEOTIDE SEQUENCE [LARGE SCALE GENOMIC DNA]</scope>
    <source>
        <strain evidence="3">CGMCC 4.1622</strain>
    </source>
</reference>
<dbReference type="RefSeq" id="WP_346140510.1">
    <property type="nucleotide sequence ID" value="NZ_BAAAUA010000001.1"/>
</dbReference>
<feature type="transmembrane region" description="Helical" evidence="1">
    <location>
        <begin position="56"/>
        <end position="81"/>
    </location>
</feature>
<keyword evidence="1" id="KW-1133">Transmembrane helix</keyword>
<organism evidence="2 3">
    <name type="scientific">Kitasatospora cinereorecta</name>
    <dbReference type="NCBI Taxonomy" id="285560"/>
    <lineage>
        <taxon>Bacteria</taxon>
        <taxon>Bacillati</taxon>
        <taxon>Actinomycetota</taxon>
        <taxon>Actinomycetes</taxon>
        <taxon>Kitasatosporales</taxon>
        <taxon>Streptomycetaceae</taxon>
        <taxon>Kitasatospora</taxon>
    </lineage>
</organism>
<dbReference type="Proteomes" id="UP001596066">
    <property type="component" value="Unassembled WGS sequence"/>
</dbReference>
<feature type="transmembrane region" description="Helical" evidence="1">
    <location>
        <begin position="93"/>
        <end position="113"/>
    </location>
</feature>